<dbReference type="STRING" id="190192.MK1383"/>
<organism evidence="6 7">
    <name type="scientific">Methanopyrus kandleri (strain AV19 / DSM 6324 / JCM 9639 / NBRC 100938)</name>
    <dbReference type="NCBI Taxonomy" id="190192"/>
    <lineage>
        <taxon>Archaea</taxon>
        <taxon>Methanobacteriati</taxon>
        <taxon>Methanobacteriota</taxon>
        <taxon>Methanomada group</taxon>
        <taxon>Methanopyri</taxon>
        <taxon>Methanopyrales</taxon>
        <taxon>Methanopyraceae</taxon>
        <taxon>Methanopyrus</taxon>
    </lineage>
</organism>
<dbReference type="GO" id="GO:0012505">
    <property type="term" value="C:endomembrane system"/>
    <property type="evidence" value="ECO:0007669"/>
    <property type="project" value="UniProtKB-SubCell"/>
</dbReference>
<feature type="transmembrane region" description="Helical" evidence="5">
    <location>
        <begin position="171"/>
        <end position="192"/>
    </location>
</feature>
<evidence type="ECO:0000256" key="1">
    <source>
        <dbReference type="ARBA" id="ARBA00004127"/>
    </source>
</evidence>
<evidence type="ECO:0000256" key="2">
    <source>
        <dbReference type="ARBA" id="ARBA00022692"/>
    </source>
</evidence>
<dbReference type="Pfam" id="PF01988">
    <property type="entry name" value="VIT1"/>
    <property type="match status" value="1"/>
</dbReference>
<evidence type="ECO:0000256" key="5">
    <source>
        <dbReference type="SAM" id="Phobius"/>
    </source>
</evidence>
<keyword evidence="7" id="KW-1185">Reference proteome</keyword>
<evidence type="ECO:0000256" key="3">
    <source>
        <dbReference type="ARBA" id="ARBA00022989"/>
    </source>
</evidence>
<reference evidence="6 7" key="1">
    <citation type="journal article" date="2002" name="Proc. Natl. Acad. Sci. U.S.A.">
        <title>The complete genome of hyperthermophile Methanopyrus kandleri AV19 and monophyly of archaeal methanogens.</title>
        <authorList>
            <person name="Slesarev A.I."/>
            <person name="Mezhevaya K.V."/>
            <person name="Makarova K.S."/>
            <person name="Polushin N.N."/>
            <person name="Shcherbinina O.V."/>
            <person name="Shakhova V.V."/>
            <person name="Belova G.I."/>
            <person name="Aravind L."/>
            <person name="Natale D.A."/>
            <person name="Rogozin I.B."/>
            <person name="Tatusov R.L."/>
            <person name="Wolf Y.I."/>
            <person name="Stetter K.O."/>
            <person name="Malykh A.G."/>
            <person name="Koonin E.V."/>
            <person name="Kozyavkin S.A."/>
        </authorList>
    </citation>
    <scope>NUCLEOTIDE SEQUENCE [LARGE SCALE GENOMIC DNA]</scope>
    <source>
        <strain evidence="7">AV19 / DSM 6324 / JCM 9639 / NBRC 100938</strain>
    </source>
</reference>
<dbReference type="HOGENOM" id="CLU_111441_1_0_2"/>
<accession>Q8TVK6</accession>
<proteinExistence type="predicted"/>
<dbReference type="Proteomes" id="UP000001826">
    <property type="component" value="Chromosome"/>
</dbReference>
<dbReference type="EMBL" id="AE009439">
    <property type="protein sequence ID" value="AAM02596.1"/>
    <property type="molecule type" value="Genomic_DNA"/>
</dbReference>
<feature type="transmembrane region" description="Helical" evidence="5">
    <location>
        <begin position="110"/>
        <end position="134"/>
    </location>
</feature>
<dbReference type="GO" id="GO:0030026">
    <property type="term" value="P:intracellular manganese ion homeostasis"/>
    <property type="evidence" value="ECO:0007669"/>
    <property type="project" value="InterPro"/>
</dbReference>
<feature type="transmembrane region" description="Helical" evidence="5">
    <location>
        <begin position="55"/>
        <end position="74"/>
    </location>
</feature>
<dbReference type="InParanoid" id="Q8TVK6"/>
<keyword evidence="2 5" id="KW-0812">Transmembrane</keyword>
<dbReference type="KEGG" id="mka:MK1383"/>
<evidence type="ECO:0000256" key="4">
    <source>
        <dbReference type="ARBA" id="ARBA00023136"/>
    </source>
</evidence>
<name>Q8TVK6_METKA</name>
<gene>
    <name evidence="6" type="ordered locus">MK1383</name>
</gene>
<keyword evidence="3 5" id="KW-1133">Transmembrane helix</keyword>
<protein>
    <submittedName>
        <fullName evidence="6">Uncharacterized membrane protein</fullName>
    </submittedName>
</protein>
<feature type="transmembrane region" description="Helical" evidence="5">
    <location>
        <begin position="140"/>
        <end position="159"/>
    </location>
</feature>
<dbReference type="AlphaFoldDB" id="Q8TVK6"/>
<evidence type="ECO:0000313" key="7">
    <source>
        <dbReference type="Proteomes" id="UP000001826"/>
    </source>
</evidence>
<dbReference type="InterPro" id="IPR008217">
    <property type="entry name" value="Ccc1_fam"/>
</dbReference>
<sequence length="195" mass="20941">MSPLNRKELLRRVLKEALATGRYMALGSMDGVLASMGAVLSVVARGGSAQDAASAGLSVAVALALSNGFGSYLGEKIEELREIRELERQMIMKRGGLEHTRVHDLARIRIYTSVVSHGGSSFMASMVPILPVLIIKDPKWSVIACTCVSGIFLFLLGVYLGRLCKERKKDLILRGCETAAIGGLVGLVTHFMGAH</sequence>
<feature type="transmembrane region" description="Helical" evidence="5">
    <location>
        <begin position="21"/>
        <end position="43"/>
    </location>
</feature>
<dbReference type="PaxDb" id="190192-MK1383"/>
<evidence type="ECO:0000313" key="6">
    <source>
        <dbReference type="EMBL" id="AAM02596.1"/>
    </source>
</evidence>
<dbReference type="CDD" id="cd01059">
    <property type="entry name" value="CCC1_like"/>
    <property type="match status" value="1"/>
</dbReference>
<keyword evidence="4 5" id="KW-0472">Membrane</keyword>
<comment type="subcellular location">
    <subcellularLocation>
        <location evidence="1">Endomembrane system</location>
        <topology evidence="1">Multi-pass membrane protein</topology>
    </subcellularLocation>
</comment>
<dbReference type="GO" id="GO:0005384">
    <property type="term" value="F:manganese ion transmembrane transporter activity"/>
    <property type="evidence" value="ECO:0007669"/>
    <property type="project" value="InterPro"/>
</dbReference>
<dbReference type="EnsemblBacteria" id="AAM02596">
    <property type="protein sequence ID" value="AAM02596"/>
    <property type="gene ID" value="MK1383"/>
</dbReference>